<protein>
    <recommendedName>
        <fullName evidence="3">Antitoxin</fullName>
    </recommendedName>
</protein>
<evidence type="ECO:0000313" key="2">
    <source>
        <dbReference type="EMBL" id="EFK97775.1"/>
    </source>
</evidence>
<sequence length="115" mass="13540">MKKNFSSKLYTHHERRQESIYQNNINTMNIEPDFDNLTPEEQEIEDELERGEYVSRPATEEEKKELAAMARYTLEKTRTISVRLTERDLAHLKVAAAREGIPYQTFLTSLIHKNV</sequence>
<reference evidence="2" key="2">
    <citation type="journal article" date="2011" name="Microb. Ecol.">
        <title>Taxonomic and Functional Metagenomic Profiling of the Microbial Community in the Anoxic Sediment of a Sub-saline Shallow Lake (Laguna de Carrizo, Central Spain).</title>
        <authorList>
            <person name="Ferrer M."/>
            <person name="Guazzaroni M.E."/>
            <person name="Richter M."/>
            <person name="Garcia-Salamanca A."/>
            <person name="Yarza P."/>
            <person name="Suarez-Suarez A."/>
            <person name="Solano J."/>
            <person name="Alcaide M."/>
            <person name="van Dillewijn P."/>
            <person name="Molina-Henares M.A."/>
            <person name="Lopez-Cortes N."/>
            <person name="Al-Ramahi Y."/>
            <person name="Guerrero C."/>
            <person name="Acosta A."/>
            <person name="de Eugenio L.I."/>
            <person name="Martinez V."/>
            <person name="Marques S."/>
            <person name="Rojo F."/>
            <person name="Santero E."/>
            <person name="Genilloud O."/>
            <person name="Perez-Perez J."/>
            <person name="Rossello-Mora R."/>
            <person name="Ramos J.L."/>
        </authorList>
    </citation>
    <scope>NUCLEOTIDE SEQUENCE</scope>
</reference>
<evidence type="ECO:0000256" key="1">
    <source>
        <dbReference type="SAM" id="MobiDB-lite"/>
    </source>
</evidence>
<dbReference type="EMBL" id="ADZX01000029">
    <property type="protein sequence ID" value="EFK97775.1"/>
    <property type="molecule type" value="Genomic_DNA"/>
</dbReference>
<dbReference type="Pfam" id="PF12441">
    <property type="entry name" value="CopG_antitoxin"/>
    <property type="match status" value="1"/>
</dbReference>
<accession>D9PF91</accession>
<comment type="caution">
    <text evidence="2">The sequence shown here is derived from an EMBL/GenBank/DDBJ whole genome shotgun (WGS) entry which is preliminary data.</text>
</comment>
<gene>
    <name evidence="2" type="ORF">LDC_0170</name>
</gene>
<organism evidence="2">
    <name type="scientific">sediment metagenome</name>
    <dbReference type="NCBI Taxonomy" id="749907"/>
    <lineage>
        <taxon>unclassified sequences</taxon>
        <taxon>metagenomes</taxon>
        <taxon>ecological metagenomes</taxon>
    </lineage>
</organism>
<reference evidence="2" key="1">
    <citation type="submission" date="2010-07" db="EMBL/GenBank/DDBJ databases">
        <authorList>
            <consortium name="CONSOLIDER consortium CSD2007-00005"/>
            <person name="Guazzaroni M.-E."/>
            <person name="Richter M."/>
            <person name="Garcia-Salamanca A."/>
            <person name="Yarza P."/>
            <person name="Ferrer M."/>
        </authorList>
    </citation>
    <scope>NUCLEOTIDE SEQUENCE</scope>
</reference>
<feature type="region of interest" description="Disordered" evidence="1">
    <location>
        <begin position="1"/>
        <end position="21"/>
    </location>
</feature>
<proteinExistence type="predicted"/>
<name>D9PF91_9ZZZZ</name>
<dbReference type="InterPro" id="IPR022148">
    <property type="entry name" value="CopG_antitoxin"/>
</dbReference>
<dbReference type="AlphaFoldDB" id="D9PF91"/>
<evidence type="ECO:0008006" key="3">
    <source>
        <dbReference type="Google" id="ProtNLM"/>
    </source>
</evidence>